<feature type="region of interest" description="Disordered" evidence="1">
    <location>
        <begin position="1"/>
        <end position="44"/>
    </location>
</feature>
<dbReference type="Proteomes" id="UP000000768">
    <property type="component" value="Chromosome 9"/>
</dbReference>
<reference evidence="2 3" key="1">
    <citation type="journal article" date="2009" name="Nature">
        <title>The Sorghum bicolor genome and the diversification of grasses.</title>
        <authorList>
            <person name="Paterson A.H."/>
            <person name="Bowers J.E."/>
            <person name="Bruggmann R."/>
            <person name="Dubchak I."/>
            <person name="Grimwood J."/>
            <person name="Gundlach H."/>
            <person name="Haberer G."/>
            <person name="Hellsten U."/>
            <person name="Mitros T."/>
            <person name="Poliakov A."/>
            <person name="Schmutz J."/>
            <person name="Spannagl M."/>
            <person name="Tang H."/>
            <person name="Wang X."/>
            <person name="Wicker T."/>
            <person name="Bharti A.K."/>
            <person name="Chapman J."/>
            <person name="Feltus F.A."/>
            <person name="Gowik U."/>
            <person name="Grigoriev I.V."/>
            <person name="Lyons E."/>
            <person name="Maher C.A."/>
            <person name="Martis M."/>
            <person name="Narechania A."/>
            <person name="Otillar R.P."/>
            <person name="Penning B.W."/>
            <person name="Salamov A.A."/>
            <person name="Wang Y."/>
            <person name="Zhang L."/>
            <person name="Carpita N.C."/>
            <person name="Freeling M."/>
            <person name="Gingle A.R."/>
            <person name="Hash C.T."/>
            <person name="Keller B."/>
            <person name="Klein P."/>
            <person name="Kresovich S."/>
            <person name="McCann M.C."/>
            <person name="Ming R."/>
            <person name="Peterson D.G."/>
            <person name="Mehboob-ur-Rahman"/>
            <person name="Ware D."/>
            <person name="Westhoff P."/>
            <person name="Mayer K.F."/>
            <person name="Messing J."/>
            <person name="Rokhsar D.S."/>
        </authorList>
    </citation>
    <scope>NUCLEOTIDE SEQUENCE [LARGE SCALE GENOMIC DNA]</scope>
    <source>
        <strain evidence="3">cv. BTx623</strain>
    </source>
</reference>
<protein>
    <submittedName>
        <fullName evidence="2">Uncharacterized protein</fullName>
    </submittedName>
</protein>
<dbReference type="AlphaFoldDB" id="A0A1Z5R282"/>
<accession>A0A1Z5R282</accession>
<dbReference type="EMBL" id="CM000768">
    <property type="protein sequence ID" value="OQU77639.1"/>
    <property type="molecule type" value="Genomic_DNA"/>
</dbReference>
<organism evidence="2 3">
    <name type="scientific">Sorghum bicolor</name>
    <name type="common">Sorghum</name>
    <name type="synonym">Sorghum vulgare</name>
    <dbReference type="NCBI Taxonomy" id="4558"/>
    <lineage>
        <taxon>Eukaryota</taxon>
        <taxon>Viridiplantae</taxon>
        <taxon>Streptophyta</taxon>
        <taxon>Embryophyta</taxon>
        <taxon>Tracheophyta</taxon>
        <taxon>Spermatophyta</taxon>
        <taxon>Magnoliopsida</taxon>
        <taxon>Liliopsida</taxon>
        <taxon>Poales</taxon>
        <taxon>Poaceae</taxon>
        <taxon>PACMAD clade</taxon>
        <taxon>Panicoideae</taxon>
        <taxon>Andropogonodae</taxon>
        <taxon>Andropogoneae</taxon>
        <taxon>Sorghinae</taxon>
        <taxon>Sorghum</taxon>
    </lineage>
</organism>
<evidence type="ECO:0000313" key="3">
    <source>
        <dbReference type="Proteomes" id="UP000000768"/>
    </source>
</evidence>
<proteinExistence type="predicted"/>
<keyword evidence="3" id="KW-1185">Reference proteome</keyword>
<evidence type="ECO:0000256" key="1">
    <source>
        <dbReference type="SAM" id="MobiDB-lite"/>
    </source>
</evidence>
<gene>
    <name evidence="2" type="ORF">SORBI_3009G082550</name>
</gene>
<dbReference type="Gramene" id="OQU77639">
    <property type="protein sequence ID" value="OQU77639"/>
    <property type="gene ID" value="SORBI_3009G082550"/>
</dbReference>
<sequence length="91" mass="10627">MEAGSRSRCSVEWRRRRRRRRGVAAAPTSKEERKRRGAREGKRRGWHICWLRRRPGSKEQRAGQNKYTHSDLVELNKAAKGHAVDAPGRRP</sequence>
<feature type="compositionally biased region" description="Basic and acidic residues" evidence="1">
    <location>
        <begin position="29"/>
        <end position="40"/>
    </location>
</feature>
<reference evidence="3" key="2">
    <citation type="journal article" date="2018" name="Plant J.">
        <title>The Sorghum bicolor reference genome: improved assembly, gene annotations, a transcriptome atlas, and signatures of genome organization.</title>
        <authorList>
            <person name="McCormick R.F."/>
            <person name="Truong S.K."/>
            <person name="Sreedasyam A."/>
            <person name="Jenkins J."/>
            <person name="Shu S."/>
            <person name="Sims D."/>
            <person name="Kennedy M."/>
            <person name="Amirebrahimi M."/>
            <person name="Weers B.D."/>
            <person name="McKinley B."/>
            <person name="Mattison A."/>
            <person name="Morishige D.T."/>
            <person name="Grimwood J."/>
            <person name="Schmutz J."/>
            <person name="Mullet J.E."/>
        </authorList>
    </citation>
    <scope>NUCLEOTIDE SEQUENCE [LARGE SCALE GENOMIC DNA]</scope>
    <source>
        <strain evidence="3">cv. BTx623</strain>
    </source>
</reference>
<evidence type="ECO:0000313" key="2">
    <source>
        <dbReference type="EMBL" id="OQU77639.1"/>
    </source>
</evidence>
<dbReference type="InParanoid" id="A0A1Z5R282"/>
<name>A0A1Z5R282_SORBI</name>